<dbReference type="InterPro" id="IPR041920">
    <property type="entry name" value="ROS/MUCR_sf"/>
</dbReference>
<gene>
    <name evidence="3" type="ORF">AA14337_0004</name>
</gene>
<evidence type="ECO:0000313" key="4">
    <source>
        <dbReference type="Proteomes" id="UP001065047"/>
    </source>
</evidence>
<evidence type="ECO:0000313" key="3">
    <source>
        <dbReference type="EMBL" id="GBQ74756.1"/>
    </source>
</evidence>
<proteinExistence type="inferred from homology"/>
<comment type="caution">
    <text evidence="3">The sequence shown here is derived from an EMBL/GenBank/DDBJ whole genome shotgun (WGS) entry which is preliminary data.</text>
</comment>
<dbReference type="Pfam" id="PF05443">
    <property type="entry name" value="ROS_MUCR"/>
    <property type="match status" value="1"/>
</dbReference>
<dbReference type="Proteomes" id="UP001065047">
    <property type="component" value="Unassembled WGS sequence"/>
</dbReference>
<feature type="compositionally biased region" description="Basic and acidic residues" evidence="2">
    <location>
        <begin position="1"/>
        <end position="16"/>
    </location>
</feature>
<evidence type="ECO:0000256" key="2">
    <source>
        <dbReference type="SAM" id="MobiDB-lite"/>
    </source>
</evidence>
<dbReference type="Gene3D" id="1.10.10.1550">
    <property type="entry name" value="ROS/MUCR transcriptional regulator protein"/>
    <property type="match status" value="1"/>
</dbReference>
<evidence type="ECO:0000256" key="1">
    <source>
        <dbReference type="ARBA" id="ARBA00007031"/>
    </source>
</evidence>
<protein>
    <submittedName>
        <fullName evidence="3">Ros/MucR family transcriptional regulator</fullName>
    </submittedName>
</protein>
<reference evidence="3" key="1">
    <citation type="submission" date="2013-04" db="EMBL/GenBank/DDBJ databases">
        <title>The genome sequencing project of 58 acetic acid bacteria.</title>
        <authorList>
            <person name="Okamoto-Kainuma A."/>
            <person name="Ishikawa M."/>
            <person name="Umino S."/>
            <person name="Koizumi Y."/>
            <person name="Shiwa Y."/>
            <person name="Yoshikawa H."/>
            <person name="Matsutani M."/>
            <person name="Matsushita K."/>
        </authorList>
    </citation>
    <scope>NUCLEOTIDE SEQUENCE</scope>
    <source>
        <strain evidence="3">DSM 14337</strain>
    </source>
</reference>
<name>A0ABQ0PKR4_9PROT</name>
<accession>A0ABQ0PKR4</accession>
<feature type="compositionally biased region" description="Polar residues" evidence="2">
    <location>
        <begin position="23"/>
        <end position="32"/>
    </location>
</feature>
<sequence length="182" mass="20395">MNDSKSQDKPQDRGALVEDGLGRTNSHTHNMPVSRSDILNAFTDIASAYVSNPINRVDISELPKVLKIIQNEVLDLVGLKDLDAVPSPAMAAKPTEGPTTQAPAVDPNKSVFDDYIICLEDGRKYKVLKRHIQSRYGMSPEEYRRKWGLPADYPMVAPNYREKRASLARRAGFSTMHQKKKD</sequence>
<comment type="similarity">
    <text evidence="1">Belongs to the ros/MucR family.</text>
</comment>
<feature type="region of interest" description="Disordered" evidence="2">
    <location>
        <begin position="1"/>
        <end position="32"/>
    </location>
</feature>
<dbReference type="RefSeq" id="WP_061505148.1">
    <property type="nucleotide sequence ID" value="NZ_BAPF01000001.1"/>
</dbReference>
<keyword evidence="4" id="KW-1185">Reference proteome</keyword>
<dbReference type="EMBL" id="BAPF01000001">
    <property type="protein sequence ID" value="GBQ74756.1"/>
    <property type="molecule type" value="Genomic_DNA"/>
</dbReference>
<dbReference type="GeneID" id="29556384"/>
<organism evidence="3 4">
    <name type="scientific">Acetobacter malorum DSM 14337</name>
    <dbReference type="NCBI Taxonomy" id="1307910"/>
    <lineage>
        <taxon>Bacteria</taxon>
        <taxon>Pseudomonadati</taxon>
        <taxon>Pseudomonadota</taxon>
        <taxon>Alphaproteobacteria</taxon>
        <taxon>Acetobacterales</taxon>
        <taxon>Acetobacteraceae</taxon>
        <taxon>Acetobacter</taxon>
    </lineage>
</organism>
<dbReference type="InterPro" id="IPR008807">
    <property type="entry name" value="ROS_MUCR"/>
</dbReference>